<keyword evidence="1" id="KW-0238">DNA-binding</keyword>
<accession>A0A8H3R6M9</accession>
<dbReference type="OrthoDB" id="2266637at2759"/>
<proteinExistence type="predicted"/>
<dbReference type="Pfam" id="PF13384">
    <property type="entry name" value="HTH_23"/>
    <property type="match status" value="1"/>
</dbReference>
<dbReference type="EMBL" id="BLAL01000302">
    <property type="protein sequence ID" value="GET01885.1"/>
    <property type="molecule type" value="Genomic_DNA"/>
</dbReference>
<protein>
    <submittedName>
        <fullName evidence="1">Homeodomain-like protein</fullName>
    </submittedName>
</protein>
<dbReference type="Proteomes" id="UP000615446">
    <property type="component" value="Unassembled WGS sequence"/>
</dbReference>
<dbReference type="GO" id="GO:0003677">
    <property type="term" value="F:DNA binding"/>
    <property type="evidence" value="ECO:0007669"/>
    <property type="project" value="UniProtKB-KW"/>
</dbReference>
<evidence type="ECO:0000313" key="1">
    <source>
        <dbReference type="EMBL" id="GET01885.1"/>
    </source>
</evidence>
<dbReference type="Gene3D" id="1.10.10.10">
    <property type="entry name" value="Winged helix-like DNA-binding domain superfamily/Winged helix DNA-binding domain"/>
    <property type="match status" value="1"/>
</dbReference>
<keyword evidence="1" id="KW-0371">Homeobox</keyword>
<gene>
    <name evidence="1" type="ORF">RCL2_002827000</name>
</gene>
<sequence>MTRAFSEDLKWRIVFLYYNGHNCKKIAELLYISKTTVKKVLQIYMRWGAVILQELVKDKIDWYLDELVGELEVRIVGCEYKPEQFIFMDKTSKDERTLSRGYGYYCSRYNGRQLYKGKI</sequence>
<dbReference type="InterPro" id="IPR036388">
    <property type="entry name" value="WH-like_DNA-bd_sf"/>
</dbReference>
<organism evidence="1 2">
    <name type="scientific">Rhizophagus clarus</name>
    <dbReference type="NCBI Taxonomy" id="94130"/>
    <lineage>
        <taxon>Eukaryota</taxon>
        <taxon>Fungi</taxon>
        <taxon>Fungi incertae sedis</taxon>
        <taxon>Mucoromycota</taxon>
        <taxon>Glomeromycotina</taxon>
        <taxon>Glomeromycetes</taxon>
        <taxon>Glomerales</taxon>
        <taxon>Glomeraceae</taxon>
        <taxon>Rhizophagus</taxon>
    </lineage>
</organism>
<name>A0A8H3R6M9_9GLOM</name>
<dbReference type="AlphaFoldDB" id="A0A8H3R6M9"/>
<dbReference type="SUPFAM" id="SSF46689">
    <property type="entry name" value="Homeodomain-like"/>
    <property type="match status" value="1"/>
</dbReference>
<reference evidence="1" key="1">
    <citation type="submission" date="2019-10" db="EMBL/GenBank/DDBJ databases">
        <title>Conservation and host-specific expression of non-tandemly repeated heterogenous ribosome RNA gene in arbuscular mycorrhizal fungi.</title>
        <authorList>
            <person name="Maeda T."/>
            <person name="Kobayashi Y."/>
            <person name="Nakagawa T."/>
            <person name="Ezawa T."/>
            <person name="Yamaguchi K."/>
            <person name="Bino T."/>
            <person name="Nishimoto Y."/>
            <person name="Shigenobu S."/>
            <person name="Kawaguchi M."/>
        </authorList>
    </citation>
    <scope>NUCLEOTIDE SEQUENCE</scope>
    <source>
        <strain evidence="1">HR1</strain>
    </source>
</reference>
<comment type="caution">
    <text evidence="1">The sequence shown here is derived from an EMBL/GenBank/DDBJ whole genome shotgun (WGS) entry which is preliminary data.</text>
</comment>
<evidence type="ECO:0000313" key="2">
    <source>
        <dbReference type="Proteomes" id="UP000615446"/>
    </source>
</evidence>
<dbReference type="InterPro" id="IPR009057">
    <property type="entry name" value="Homeodomain-like_sf"/>
</dbReference>